<comment type="pathway">
    <text evidence="7 8">Steroid metabolism; ergosterol biosynthesis.</text>
</comment>
<keyword evidence="4" id="KW-0256">Endoplasmic reticulum</keyword>
<keyword evidence="11" id="KW-1185">Reference proteome</keyword>
<dbReference type="InterPro" id="IPR006716">
    <property type="entry name" value="ERG2_sigma1_rcpt-like"/>
</dbReference>
<dbReference type="PANTHER" id="PTHR10868">
    <property type="entry name" value="SIGMA 1-TYPE OPIOID RECEPTOR-RELATED"/>
    <property type="match status" value="1"/>
</dbReference>
<dbReference type="GO" id="GO:0005789">
    <property type="term" value="C:endoplasmic reticulum membrane"/>
    <property type="evidence" value="ECO:0007669"/>
    <property type="project" value="UniProtKB-SubCell"/>
</dbReference>
<keyword evidence="9" id="KW-0732">Signal</keyword>
<dbReference type="STRING" id="348802.A0A0D2F434"/>
<dbReference type="RefSeq" id="XP_013315248.1">
    <property type="nucleotide sequence ID" value="XM_013459794.1"/>
</dbReference>
<dbReference type="Proteomes" id="UP000054342">
    <property type="component" value="Unassembled WGS sequence"/>
</dbReference>
<evidence type="ECO:0000256" key="4">
    <source>
        <dbReference type="ARBA" id="ARBA00022824"/>
    </source>
</evidence>
<dbReference type="OrthoDB" id="347124at2759"/>
<dbReference type="Pfam" id="PF04622">
    <property type="entry name" value="ERG2_Sigma1R"/>
    <property type="match status" value="1"/>
</dbReference>
<evidence type="ECO:0000256" key="2">
    <source>
        <dbReference type="ARBA" id="ARBA00007141"/>
    </source>
</evidence>
<keyword evidence="3" id="KW-0812">Transmembrane</keyword>
<name>A0A0D2F434_9EURO</name>
<dbReference type="AlphaFoldDB" id="A0A0D2F434"/>
<evidence type="ECO:0000313" key="10">
    <source>
        <dbReference type="EMBL" id="KIW54664.1"/>
    </source>
</evidence>
<comment type="similarity">
    <text evidence="2 8">Belongs to the ERG2 family.</text>
</comment>
<accession>A0A0D2F434</accession>
<dbReference type="HOGENOM" id="CLU_085469_0_0_1"/>
<comment type="function">
    <text evidence="8">Catalyzes the reaction which results in unsaturation at C-7 in the B ring of sterols.</text>
</comment>
<comment type="subcellular location">
    <subcellularLocation>
        <location evidence="1">Endoplasmic reticulum membrane</location>
    </subcellularLocation>
</comment>
<evidence type="ECO:0000256" key="5">
    <source>
        <dbReference type="ARBA" id="ARBA00022989"/>
    </source>
</evidence>
<dbReference type="GeneID" id="25328919"/>
<evidence type="ECO:0000256" key="1">
    <source>
        <dbReference type="ARBA" id="ARBA00004586"/>
    </source>
</evidence>
<dbReference type="EMBL" id="KN847320">
    <property type="protein sequence ID" value="KIW54664.1"/>
    <property type="molecule type" value="Genomic_DNA"/>
</dbReference>
<evidence type="ECO:0000256" key="3">
    <source>
        <dbReference type="ARBA" id="ARBA00022692"/>
    </source>
</evidence>
<dbReference type="PANTHER" id="PTHR10868:SF1">
    <property type="entry name" value="SIGMA NON-OPIOID INTRACELLULAR RECEPTOR 1"/>
    <property type="match status" value="1"/>
</dbReference>
<keyword evidence="6" id="KW-0472">Membrane</keyword>
<feature type="chain" id="PRO_5002241633" description="C-8 sterol isomerase" evidence="9">
    <location>
        <begin position="26"/>
        <end position="214"/>
    </location>
</feature>
<evidence type="ECO:0000256" key="9">
    <source>
        <dbReference type="SAM" id="SignalP"/>
    </source>
</evidence>
<evidence type="ECO:0000256" key="8">
    <source>
        <dbReference type="RuleBase" id="RU368083"/>
    </source>
</evidence>
<gene>
    <name evidence="10" type="ORF">PV05_07011</name>
</gene>
<reference evidence="10 11" key="1">
    <citation type="submission" date="2015-01" db="EMBL/GenBank/DDBJ databases">
        <title>The Genome Sequence of Exophiala xenobiotica CBS118157.</title>
        <authorList>
            <consortium name="The Broad Institute Genomics Platform"/>
            <person name="Cuomo C."/>
            <person name="de Hoog S."/>
            <person name="Gorbushina A."/>
            <person name="Stielow B."/>
            <person name="Teixiera M."/>
            <person name="Abouelleil A."/>
            <person name="Chapman S.B."/>
            <person name="Priest M."/>
            <person name="Young S.K."/>
            <person name="Wortman J."/>
            <person name="Nusbaum C."/>
            <person name="Birren B."/>
        </authorList>
    </citation>
    <scope>NUCLEOTIDE SEQUENCE [LARGE SCALE GENOMIC DNA]</scope>
    <source>
        <strain evidence="10 11">CBS 118157</strain>
    </source>
</reference>
<organism evidence="10 11">
    <name type="scientific">Exophiala xenobiotica</name>
    <dbReference type="NCBI Taxonomy" id="348802"/>
    <lineage>
        <taxon>Eukaryota</taxon>
        <taxon>Fungi</taxon>
        <taxon>Dikarya</taxon>
        <taxon>Ascomycota</taxon>
        <taxon>Pezizomycotina</taxon>
        <taxon>Eurotiomycetes</taxon>
        <taxon>Chaetothyriomycetidae</taxon>
        <taxon>Chaetothyriales</taxon>
        <taxon>Herpotrichiellaceae</taxon>
        <taxon>Exophiala</taxon>
    </lineage>
</organism>
<feature type="signal peptide" evidence="9">
    <location>
        <begin position="1"/>
        <end position="25"/>
    </location>
</feature>
<keyword evidence="5" id="KW-1133">Transmembrane helix</keyword>
<dbReference type="GO" id="GO:0006696">
    <property type="term" value="P:ergosterol biosynthetic process"/>
    <property type="evidence" value="ECO:0007669"/>
    <property type="project" value="TreeGrafter"/>
</dbReference>
<evidence type="ECO:0000256" key="6">
    <source>
        <dbReference type="ARBA" id="ARBA00023136"/>
    </source>
</evidence>
<sequence>MRSKRLLFGALLLPVFYLLDQYIHTQYIFGPLRLQQISQRAIEIHGNDTLPLLQQITADLKAEYGAAITEWSKDDWFFNNAGGAMGSMVILHASISEYLIFFGTALQTEGHSGVHLADDYFTILVGEQHVAAPGDLIPTIYRPGDQNHMHRGVSTQYAMPGACFALELAQGWIPAMLPFGFADTFSSTLDFANLWKTIRLTAVHMGYQALRGKF</sequence>
<evidence type="ECO:0000256" key="7">
    <source>
        <dbReference type="ARBA" id="ARBA00029435"/>
    </source>
</evidence>
<protein>
    <recommendedName>
        <fullName evidence="8">C-8 sterol isomerase</fullName>
        <ecNumber evidence="8">5.-.-.-</ecNumber>
    </recommendedName>
    <alternativeName>
        <fullName evidence="8">Delta-8--delta-7 sterol isomerase</fullName>
    </alternativeName>
</protein>
<dbReference type="EC" id="5.-.-.-" evidence="8"/>
<proteinExistence type="inferred from homology"/>
<dbReference type="UniPathway" id="UPA00768"/>
<evidence type="ECO:0000313" key="11">
    <source>
        <dbReference type="Proteomes" id="UP000054342"/>
    </source>
</evidence>